<dbReference type="CDD" id="cd04171">
    <property type="entry name" value="SelB"/>
    <property type="match status" value="1"/>
</dbReference>
<dbReference type="PANTHER" id="PTHR43721:SF11">
    <property type="entry name" value="SELENOCYSTEINE-SPECIFIC ELONGATION FACTOR"/>
    <property type="match status" value="1"/>
</dbReference>
<dbReference type="Gene3D" id="1.10.10.10">
    <property type="entry name" value="Winged helix-like DNA-binding domain superfamily/Winged helix DNA-binding domain"/>
    <property type="match status" value="3"/>
</dbReference>
<dbReference type="PROSITE" id="PS00301">
    <property type="entry name" value="G_TR_1"/>
    <property type="match status" value="1"/>
</dbReference>
<dbReference type="EMBL" id="LR215729">
    <property type="protein sequence ID" value="VEV97151.1"/>
    <property type="molecule type" value="Genomic_DNA"/>
</dbReference>
<evidence type="ECO:0000256" key="8">
    <source>
        <dbReference type="ARBA" id="ARBA00031615"/>
    </source>
</evidence>
<dbReference type="GO" id="GO:0005737">
    <property type="term" value="C:cytoplasm"/>
    <property type="evidence" value="ECO:0007669"/>
    <property type="project" value="UniProtKB-SubCell"/>
</dbReference>
<dbReference type="Gene3D" id="2.40.30.10">
    <property type="entry name" value="Translation factors"/>
    <property type="match status" value="1"/>
</dbReference>
<keyword evidence="3" id="KW-0963">Cytoplasm</keyword>
<dbReference type="InterPro" id="IPR004161">
    <property type="entry name" value="EFTu-like_2"/>
</dbReference>
<feature type="compositionally biased region" description="Basic and acidic residues" evidence="9">
    <location>
        <begin position="650"/>
        <end position="660"/>
    </location>
</feature>
<organism evidence="11">
    <name type="scientific">Pseudomonas marincola</name>
    <dbReference type="NCBI Taxonomy" id="437900"/>
    <lineage>
        <taxon>Bacteria</taxon>
        <taxon>Pseudomonadati</taxon>
        <taxon>Pseudomonadota</taxon>
        <taxon>Gammaproteobacteria</taxon>
        <taxon>Pseudomonadales</taxon>
        <taxon>Pseudomonadaceae</taxon>
        <taxon>Pseudomonas</taxon>
    </lineage>
</organism>
<dbReference type="GO" id="GO:0003723">
    <property type="term" value="F:RNA binding"/>
    <property type="evidence" value="ECO:0007669"/>
    <property type="project" value="InterPro"/>
</dbReference>
<dbReference type="CDD" id="cd03696">
    <property type="entry name" value="SelB_II"/>
    <property type="match status" value="1"/>
</dbReference>
<dbReference type="InterPro" id="IPR031157">
    <property type="entry name" value="G_TR_CS"/>
</dbReference>
<dbReference type="InterPro" id="IPR015190">
    <property type="entry name" value="Elong_fac_SelB-wing-hlx_typ-2"/>
</dbReference>
<dbReference type="GO" id="GO:0003746">
    <property type="term" value="F:translation elongation factor activity"/>
    <property type="evidence" value="ECO:0007669"/>
    <property type="project" value="InterPro"/>
</dbReference>
<dbReference type="SUPFAM" id="SSF52540">
    <property type="entry name" value="P-loop containing nucleoside triphosphate hydrolases"/>
    <property type="match status" value="1"/>
</dbReference>
<dbReference type="Pfam" id="PF25461">
    <property type="entry name" value="Beta-barrel_SelB"/>
    <property type="match status" value="1"/>
</dbReference>
<keyword evidence="6" id="KW-0342">GTP-binding</keyword>
<gene>
    <name evidence="11" type="primary">selB</name>
    <name evidence="11" type="ORF">PMYSY11_2105</name>
</gene>
<dbReference type="InterPro" id="IPR009000">
    <property type="entry name" value="Transl_B-barrel_sf"/>
</dbReference>
<dbReference type="Pfam" id="PF09107">
    <property type="entry name" value="WHD_3rd_SelB"/>
    <property type="match status" value="1"/>
</dbReference>
<dbReference type="SUPFAM" id="SSF50447">
    <property type="entry name" value="Translation proteins"/>
    <property type="match status" value="1"/>
</dbReference>
<keyword evidence="5" id="KW-0648">Protein biosynthesis</keyword>
<dbReference type="PRINTS" id="PR00315">
    <property type="entry name" value="ELONGATNFCT"/>
</dbReference>
<dbReference type="InterPro" id="IPR004535">
    <property type="entry name" value="Transl_elong_SelB"/>
</dbReference>
<dbReference type="Pfam" id="PF03144">
    <property type="entry name" value="GTP_EFTU_D2"/>
    <property type="match status" value="1"/>
</dbReference>
<comment type="subcellular location">
    <subcellularLocation>
        <location evidence="1">Cytoplasm</location>
    </subcellularLocation>
</comment>
<dbReference type="GO" id="GO:0003924">
    <property type="term" value="F:GTPase activity"/>
    <property type="evidence" value="ECO:0007669"/>
    <property type="project" value="InterPro"/>
</dbReference>
<evidence type="ECO:0000256" key="1">
    <source>
        <dbReference type="ARBA" id="ARBA00004496"/>
    </source>
</evidence>
<evidence type="ECO:0000256" key="6">
    <source>
        <dbReference type="ARBA" id="ARBA00023134"/>
    </source>
</evidence>
<evidence type="ECO:0000256" key="3">
    <source>
        <dbReference type="ARBA" id="ARBA00022490"/>
    </source>
</evidence>
<comment type="function">
    <text evidence="7">Translation factor necessary for the incorporation of selenocysteine into proteins. It probably replaces EF-Tu for the insertion of selenocysteine directed by the UGA codon. SelB binds GTP and GDP.</text>
</comment>
<evidence type="ECO:0000256" key="2">
    <source>
        <dbReference type="ARBA" id="ARBA00015953"/>
    </source>
</evidence>
<evidence type="ECO:0000256" key="5">
    <source>
        <dbReference type="ARBA" id="ARBA00022917"/>
    </source>
</evidence>
<reference evidence="11" key="1">
    <citation type="submission" date="2019-02" db="EMBL/GenBank/DDBJ databases">
        <authorList>
            <consortium name="Genoscope - CEA"/>
            <person name="William W."/>
        </authorList>
    </citation>
    <scope>NUCLEOTIDE SEQUENCE [LARGE SCALE GENOMIC DNA]</scope>
    <source>
        <strain evidence="11">YSy11</strain>
    </source>
</reference>
<feature type="region of interest" description="Disordered" evidence="9">
    <location>
        <begin position="624"/>
        <end position="660"/>
    </location>
</feature>
<dbReference type="Gene3D" id="3.40.50.300">
    <property type="entry name" value="P-loop containing nucleotide triphosphate hydrolases"/>
    <property type="match status" value="1"/>
</dbReference>
<dbReference type="GO" id="GO:0001514">
    <property type="term" value="P:selenocysteine incorporation"/>
    <property type="evidence" value="ECO:0007669"/>
    <property type="project" value="InterPro"/>
</dbReference>
<sequence>MIIGTGGHIDHGKTALLQALTGIAGDKRPAERERGITIDLGYLYADLGDGQLCGFIDVPGHERFVHNMLAGSSGIDLLLLVVAADDGVMPQTREHLAIAGQLGIRRALVALNKIDRVEPERIVNVQRQIRELLADGPFSAAPIMPVSSITASGIEELRSALLNATNEVQSRSNSGYFRLPIDRAFSVAGAGVVVTGTAFAGRVQVGDELLLSPSGRRVRVRGLHAQNQPAEQAKAGQRVALNITGERLALEHVRRGDWLLTAELHAPTTRLDIQLQLLPGETREFSHWTPVHVHLGAQDVTGRVALLEGSNLQPGQQGFAQLLLNAPVHAVHGDRLVLRDQTAQRTLGGGRVLDPFAPARNRRLPARLAQLQGLQTDVFEQALQSLLENAQNGLDPALLERQFNRPRASWQLPADTVEISTRLGPRLFTQSHWQALAARLLAGLERFHQQSPDELGPDRDRLRRFALADLERPIFITLLEQALASGNVGSSGPWLHLPDHSVQLGAEDEALRDRIWPLLLNGNFDPPWVRDIAGNLQTDEAATRLLLRKLARLGALHQVVKDLFYPEQTIRQLAAIGVGLQQQHGSIKPAVWRDSLGIGRKRSIQILEYFDRIGFTRRLVGERKVREESALANSKPSEPTTQPEDGTPQDFRHEAKPAKQ</sequence>
<dbReference type="PROSITE" id="PS51722">
    <property type="entry name" value="G_TR_2"/>
    <property type="match status" value="1"/>
</dbReference>
<dbReference type="InterPro" id="IPR050055">
    <property type="entry name" value="EF-Tu_GTPase"/>
</dbReference>
<dbReference type="InterPro" id="IPR036388">
    <property type="entry name" value="WH-like_DNA-bd_sf"/>
</dbReference>
<keyword evidence="4" id="KW-0547">Nucleotide-binding</keyword>
<dbReference type="SUPFAM" id="SSF46785">
    <property type="entry name" value="Winged helix' DNA-binding domain"/>
    <property type="match status" value="3"/>
</dbReference>
<evidence type="ECO:0000256" key="4">
    <source>
        <dbReference type="ARBA" id="ARBA00022741"/>
    </source>
</evidence>
<dbReference type="InterPro" id="IPR048931">
    <property type="entry name" value="WHD_2nd_SelB_bact"/>
</dbReference>
<dbReference type="RefSeq" id="WP_150548212.1">
    <property type="nucleotide sequence ID" value="NZ_LR215729.2"/>
</dbReference>
<evidence type="ECO:0000313" key="11">
    <source>
        <dbReference type="EMBL" id="VEV97151.1"/>
    </source>
</evidence>
<protein>
    <recommendedName>
        <fullName evidence="2">Selenocysteine-specific elongation factor</fullName>
    </recommendedName>
    <alternativeName>
        <fullName evidence="8">SelB translation factor</fullName>
    </alternativeName>
</protein>
<proteinExistence type="predicted"/>
<dbReference type="Pfam" id="PF09106">
    <property type="entry name" value="WHD_2nd_SelB"/>
    <property type="match status" value="1"/>
</dbReference>
<dbReference type="CDD" id="cd15491">
    <property type="entry name" value="selB_III"/>
    <property type="match status" value="1"/>
</dbReference>
<dbReference type="AlphaFoldDB" id="A0A653E4U2"/>
<dbReference type="InterPro" id="IPR036390">
    <property type="entry name" value="WH_DNA-bd_sf"/>
</dbReference>
<dbReference type="PANTHER" id="PTHR43721">
    <property type="entry name" value="ELONGATION FACTOR TU-RELATED"/>
    <property type="match status" value="1"/>
</dbReference>
<dbReference type="NCBIfam" id="TIGR00475">
    <property type="entry name" value="selB"/>
    <property type="match status" value="1"/>
</dbReference>
<dbReference type="Pfam" id="PF21214">
    <property type="entry name" value="WHD_2nd_SelB_bact"/>
    <property type="match status" value="1"/>
</dbReference>
<dbReference type="Pfam" id="PF00009">
    <property type="entry name" value="GTP_EFTU"/>
    <property type="match status" value="1"/>
</dbReference>
<dbReference type="InterPro" id="IPR057335">
    <property type="entry name" value="Beta-barrel_SelB"/>
</dbReference>
<evidence type="ECO:0000256" key="9">
    <source>
        <dbReference type="SAM" id="MobiDB-lite"/>
    </source>
</evidence>
<dbReference type="SUPFAM" id="SSF50465">
    <property type="entry name" value="EF-Tu/eEF-1alpha/eIF2-gamma C-terminal domain"/>
    <property type="match status" value="1"/>
</dbReference>
<dbReference type="InterPro" id="IPR000795">
    <property type="entry name" value="T_Tr_GTP-bd_dom"/>
</dbReference>
<dbReference type="InterPro" id="IPR027417">
    <property type="entry name" value="P-loop_NTPase"/>
</dbReference>
<dbReference type="InterPro" id="IPR015191">
    <property type="entry name" value="SelB_WHD4"/>
</dbReference>
<evidence type="ECO:0000256" key="7">
    <source>
        <dbReference type="ARBA" id="ARBA00025526"/>
    </source>
</evidence>
<feature type="compositionally biased region" description="Polar residues" evidence="9">
    <location>
        <begin position="631"/>
        <end position="644"/>
    </location>
</feature>
<dbReference type="GO" id="GO:0005525">
    <property type="term" value="F:GTP binding"/>
    <property type="evidence" value="ECO:0007669"/>
    <property type="project" value="UniProtKB-KW"/>
</dbReference>
<accession>A0A653E4U2</accession>
<evidence type="ECO:0000259" key="10">
    <source>
        <dbReference type="PROSITE" id="PS51722"/>
    </source>
</evidence>
<dbReference type="InterPro" id="IPR009001">
    <property type="entry name" value="Transl_elong_EF1A/Init_IF2_C"/>
</dbReference>
<name>A0A653E4U2_9PSED</name>
<feature type="domain" description="Tr-type G" evidence="10">
    <location>
        <begin position="1"/>
        <end position="169"/>
    </location>
</feature>